<gene>
    <name evidence="2" type="ORF">S12H4_14911</name>
</gene>
<dbReference type="EMBL" id="BARW01007132">
    <property type="protein sequence ID" value="GAI84918.1"/>
    <property type="molecule type" value="Genomic_DNA"/>
</dbReference>
<evidence type="ECO:0000313" key="2">
    <source>
        <dbReference type="EMBL" id="GAI84918.1"/>
    </source>
</evidence>
<evidence type="ECO:0000256" key="1">
    <source>
        <dbReference type="SAM" id="Phobius"/>
    </source>
</evidence>
<keyword evidence="1" id="KW-1133">Transmembrane helix</keyword>
<keyword evidence="1" id="KW-0472">Membrane</keyword>
<protein>
    <submittedName>
        <fullName evidence="2">Uncharacterized protein</fullName>
    </submittedName>
</protein>
<accession>X1RW62</accession>
<organism evidence="2">
    <name type="scientific">marine sediment metagenome</name>
    <dbReference type="NCBI Taxonomy" id="412755"/>
    <lineage>
        <taxon>unclassified sequences</taxon>
        <taxon>metagenomes</taxon>
        <taxon>ecological metagenomes</taxon>
    </lineage>
</organism>
<feature type="transmembrane region" description="Helical" evidence="1">
    <location>
        <begin position="7"/>
        <end position="27"/>
    </location>
</feature>
<keyword evidence="1" id="KW-0812">Transmembrane</keyword>
<dbReference type="AlphaFoldDB" id="X1RW62"/>
<sequence>MIQNWKAALVTVAGVAALAAVVIVAMYNHVDGALYFWVVAGIVWIIRGNLPEIWGRKNLERAKDTLKDILRELRDESK</sequence>
<reference evidence="2" key="1">
    <citation type="journal article" date="2014" name="Front. Microbiol.">
        <title>High frequency of phylogenetically diverse reductive dehalogenase-homologous genes in deep subseafloor sedimentary metagenomes.</title>
        <authorList>
            <person name="Kawai M."/>
            <person name="Futagami T."/>
            <person name="Toyoda A."/>
            <person name="Takaki Y."/>
            <person name="Nishi S."/>
            <person name="Hori S."/>
            <person name="Arai W."/>
            <person name="Tsubouchi T."/>
            <person name="Morono Y."/>
            <person name="Uchiyama I."/>
            <person name="Ito T."/>
            <person name="Fujiyama A."/>
            <person name="Inagaki F."/>
            <person name="Takami H."/>
        </authorList>
    </citation>
    <scope>NUCLEOTIDE SEQUENCE</scope>
    <source>
        <strain evidence="2">Expedition CK06-06</strain>
    </source>
</reference>
<feature type="transmembrane region" description="Helical" evidence="1">
    <location>
        <begin position="33"/>
        <end position="50"/>
    </location>
</feature>
<name>X1RW62_9ZZZZ</name>
<proteinExistence type="predicted"/>
<comment type="caution">
    <text evidence="2">The sequence shown here is derived from an EMBL/GenBank/DDBJ whole genome shotgun (WGS) entry which is preliminary data.</text>
</comment>